<accession>A0A087TPI0</accession>
<feature type="non-terminal residue" evidence="2">
    <location>
        <position position="954"/>
    </location>
</feature>
<organism evidence="2 3">
    <name type="scientific">Stegodyphus mimosarum</name>
    <name type="common">African social velvet spider</name>
    <dbReference type="NCBI Taxonomy" id="407821"/>
    <lineage>
        <taxon>Eukaryota</taxon>
        <taxon>Metazoa</taxon>
        <taxon>Ecdysozoa</taxon>
        <taxon>Arthropoda</taxon>
        <taxon>Chelicerata</taxon>
        <taxon>Arachnida</taxon>
        <taxon>Araneae</taxon>
        <taxon>Araneomorphae</taxon>
        <taxon>Entelegynae</taxon>
        <taxon>Eresoidea</taxon>
        <taxon>Eresidae</taxon>
        <taxon>Stegodyphus</taxon>
    </lineage>
</organism>
<dbReference type="EMBL" id="KK116184">
    <property type="protein sequence ID" value="KFM67019.1"/>
    <property type="molecule type" value="Genomic_DNA"/>
</dbReference>
<name>A0A087TPI0_STEMI</name>
<dbReference type="InterPro" id="IPR051506">
    <property type="entry name" value="ATOS_Transcription_Regulators"/>
</dbReference>
<feature type="domain" description="Atos-like conserved" evidence="1">
    <location>
        <begin position="875"/>
        <end position="934"/>
    </location>
</feature>
<dbReference type="OrthoDB" id="8625101at2759"/>
<evidence type="ECO:0000259" key="1">
    <source>
        <dbReference type="SMART" id="SM01177"/>
    </source>
</evidence>
<evidence type="ECO:0000313" key="3">
    <source>
        <dbReference type="Proteomes" id="UP000054359"/>
    </source>
</evidence>
<dbReference type="AlphaFoldDB" id="A0A087TPI0"/>
<evidence type="ECO:0000313" key="2">
    <source>
        <dbReference type="EMBL" id="KFM67019.1"/>
    </source>
</evidence>
<keyword evidence="3" id="KW-1185">Reference proteome</keyword>
<dbReference type="Proteomes" id="UP000054359">
    <property type="component" value="Unassembled WGS sequence"/>
</dbReference>
<sequence length="954" mass="106886">MLPDCCDETKLCENIENKEYILLERWSMDCTYSQTQSAIDVSQLLRAVRSFLYFSQISAWLSSTRGKSPSNIYYWIKLSADVTTTVFECEPDIHSFPVCKINEGLYGTVKVKYRARAQYIPIIPCSKHPPLNGYPLRALAEDSELCQTISSDESLKQILKSYDTHPQTALNVNNCVSETSNNDISISISQPTHVKAFPTDASNTMTKRVLKHSNSQSNTPNVYNTVPKLPQGRSANKFLNVASKAKATNKCFQSIYSRNPSQENLSFDKFPPSKHLCRGKLKRCDESSECSNRLSYSSTLQSSLSSSLKCHLAGNLENSETVQSLEINPQMCVLNATKISSSSEDISLSEEERSVRNEILPPFQKNSQISEVDKDLVRDVYKPNAPRLSSKICGNLNVSPLKIKHVQTSTNFPETTDVLSQCAQKKRRKGKACSISRKVKFQRISDVSEPIELHAESAVTSLSHERINSNAFDNLQLNATDSKPKQIISKELNSRRTEDQMEYSESFCLNPNALSNNEANVKNEILDLKHEIHTSSSKCELRDKISNPILSVRNNKTALKLSRSLLKLSLKRRESLKSVKRRNISLKNLRSSLRKFSLYKHSNAGYDQSVQLSNSTNILPNLGISEEHKTSDSSCKTDDNSTHLFTETAQNSKLKNSALKYKMSRECSVSGNCHSCHRNKCSIPKRKSQDFKQKCQMSSIRKWATESLHFGKSLKPADTSGQNTKVHKKTLSKTISKRQKLDKVNTLKSTSQPFNAVAAQNKACLSSIRGQPNILLKRHSEFEMLDAQNFQRTQRCTPKQILRDMKNTHVSLPQTSRSTCVSNQVTISSHVESQGNSVLTGDVSDTCSRIYHGLPDENRGCLSKHTSKFRKGKKLLGNFEESILKGCLPPVNRVKGFQAEIGASGSFCPDHLTLPADVHFYEFGSPHQGATLYTAHVTLGDIEYYLPKKGAVQV</sequence>
<dbReference type="SMART" id="SM01177">
    <property type="entry name" value="DUF4210"/>
    <property type="match status" value="1"/>
</dbReference>
<dbReference type="PANTHER" id="PTHR13199:SF11">
    <property type="entry name" value="PROTEIN ATOSSA"/>
    <property type="match status" value="1"/>
</dbReference>
<dbReference type="OMA" id="CDESSEC"/>
<reference evidence="2 3" key="1">
    <citation type="submission" date="2013-11" db="EMBL/GenBank/DDBJ databases">
        <title>Genome sequencing of Stegodyphus mimosarum.</title>
        <authorList>
            <person name="Bechsgaard J."/>
        </authorList>
    </citation>
    <scope>NUCLEOTIDE SEQUENCE [LARGE SCALE GENOMIC DNA]</scope>
</reference>
<dbReference type="Pfam" id="PF13915">
    <property type="entry name" value="DUF4210"/>
    <property type="match status" value="1"/>
</dbReference>
<dbReference type="PANTHER" id="PTHR13199">
    <property type="entry name" value="GH03947P"/>
    <property type="match status" value="1"/>
</dbReference>
<gene>
    <name evidence="2" type="ORF">X975_02441</name>
</gene>
<protein>
    <submittedName>
        <fullName evidence="2">Protein FAM214A</fullName>
    </submittedName>
</protein>
<dbReference type="InterPro" id="IPR025261">
    <property type="entry name" value="Atos-like_cons_dom"/>
</dbReference>
<proteinExistence type="predicted"/>